<dbReference type="Proteomes" id="UP000064967">
    <property type="component" value="Chromosome"/>
</dbReference>
<protein>
    <submittedName>
        <fullName evidence="1">Uncharacterized protein</fullName>
    </submittedName>
</protein>
<dbReference type="EMBL" id="CP012333">
    <property type="protein sequence ID" value="AKU98836.1"/>
    <property type="molecule type" value="Genomic_DNA"/>
</dbReference>
<evidence type="ECO:0000313" key="1">
    <source>
        <dbReference type="EMBL" id="AKU98836.1"/>
    </source>
</evidence>
<organism evidence="1 2">
    <name type="scientific">Labilithrix luteola</name>
    <dbReference type="NCBI Taxonomy" id="1391654"/>
    <lineage>
        <taxon>Bacteria</taxon>
        <taxon>Pseudomonadati</taxon>
        <taxon>Myxococcota</taxon>
        <taxon>Polyangia</taxon>
        <taxon>Polyangiales</taxon>
        <taxon>Labilitrichaceae</taxon>
        <taxon>Labilithrix</taxon>
    </lineage>
</organism>
<proteinExistence type="predicted"/>
<gene>
    <name evidence="1" type="ORF">AKJ09_05500</name>
</gene>
<reference evidence="1 2" key="1">
    <citation type="submission" date="2015-08" db="EMBL/GenBank/DDBJ databases">
        <authorList>
            <person name="Babu N.S."/>
            <person name="Beckwith C.J."/>
            <person name="Beseler K.G."/>
            <person name="Brison A."/>
            <person name="Carone J.V."/>
            <person name="Caskin T.P."/>
            <person name="Diamond M."/>
            <person name="Durham M.E."/>
            <person name="Foxe J.M."/>
            <person name="Go M."/>
            <person name="Henderson B.A."/>
            <person name="Jones I.B."/>
            <person name="McGettigan J.A."/>
            <person name="Micheletti S.J."/>
            <person name="Nasrallah M.E."/>
            <person name="Ortiz D."/>
            <person name="Piller C.R."/>
            <person name="Privatt S.R."/>
            <person name="Schneider S.L."/>
            <person name="Sharp S."/>
            <person name="Smith T.C."/>
            <person name="Stanton J.D."/>
            <person name="Ullery H.E."/>
            <person name="Wilson R.J."/>
            <person name="Serrano M.G."/>
            <person name="Buck G."/>
            <person name="Lee V."/>
            <person name="Wang Y."/>
            <person name="Carvalho R."/>
            <person name="Voegtly L."/>
            <person name="Shi R."/>
            <person name="Duckworth R."/>
            <person name="Johnson A."/>
            <person name="Loviza R."/>
            <person name="Walstead R."/>
            <person name="Shah Z."/>
            <person name="Kiflezghi M."/>
            <person name="Wade K."/>
            <person name="Ball S.L."/>
            <person name="Bradley K.W."/>
            <person name="Asai D.J."/>
            <person name="Bowman C.A."/>
            <person name="Russell D.A."/>
            <person name="Pope W.H."/>
            <person name="Jacobs-Sera D."/>
            <person name="Hendrix R.W."/>
            <person name="Hatfull G.F."/>
        </authorList>
    </citation>
    <scope>NUCLEOTIDE SEQUENCE [LARGE SCALE GENOMIC DNA]</scope>
    <source>
        <strain evidence="1 2">DSM 27648</strain>
    </source>
</reference>
<name>A0A0K1PZM9_9BACT</name>
<accession>A0A0K1PZM9</accession>
<sequence>MDFTVDCVAPRPIAVAAGAGSESPSVVRSGWCDCEVGIVFDSNLDGLESAE</sequence>
<dbReference type="STRING" id="1391654.AKJ09_05500"/>
<evidence type="ECO:0000313" key="2">
    <source>
        <dbReference type="Proteomes" id="UP000064967"/>
    </source>
</evidence>
<dbReference type="AlphaFoldDB" id="A0A0K1PZM9"/>
<keyword evidence="2" id="KW-1185">Reference proteome</keyword>
<dbReference type="KEGG" id="llu:AKJ09_05500"/>